<reference evidence="1 2" key="1">
    <citation type="submission" date="2020-09" db="EMBL/GenBank/DDBJ databases">
        <title>Novel species of Mucilaginibacter isolated from a glacier on the Tibetan Plateau.</title>
        <authorList>
            <person name="Liu Q."/>
            <person name="Xin Y.-H."/>
        </authorList>
    </citation>
    <scope>NUCLEOTIDE SEQUENCE [LARGE SCALE GENOMIC DNA]</scope>
    <source>
        <strain evidence="1 2">CGMCC 1.13878</strain>
    </source>
</reference>
<comment type="caution">
    <text evidence="1">The sequence shown here is derived from an EMBL/GenBank/DDBJ whole genome shotgun (WGS) entry which is preliminary data.</text>
</comment>
<gene>
    <name evidence="1" type="ORF">IDJ75_10755</name>
</gene>
<dbReference type="Proteomes" id="UP000618754">
    <property type="component" value="Unassembled WGS sequence"/>
</dbReference>
<dbReference type="RefSeq" id="WP_191175617.1">
    <property type="nucleotide sequence ID" value="NZ_JACWMW010000002.1"/>
</dbReference>
<dbReference type="EMBL" id="JACWMW010000002">
    <property type="protein sequence ID" value="MBD1385759.1"/>
    <property type="molecule type" value="Genomic_DNA"/>
</dbReference>
<proteinExistence type="predicted"/>
<name>A0ABR7X591_9SPHI</name>
<sequence>MNNLLRSFILLVLMGISVKGVCQITADDIREGLKGKVATMKKIDYSIYPDIESISFSLFDAQGRIINAVYSDSVQSLGYIWKFRYDGGKKLLGLTKLKNGKIISIYTNIYDAKGNLVQQNLATNDRTYFKPVKYFFKYNKQGQLIEVYNEEYGIDINPSKKIFTYDKNGLRVTQSTYNNDGYLKDKAFMMYNGHQDIIKNVHYYDVMSPDKFSTSLYSYTYDKKGNWIVRRKKERYSNKFEIIQTRKITYH</sequence>
<evidence type="ECO:0000313" key="2">
    <source>
        <dbReference type="Proteomes" id="UP000618754"/>
    </source>
</evidence>
<evidence type="ECO:0008006" key="3">
    <source>
        <dbReference type="Google" id="ProtNLM"/>
    </source>
</evidence>
<dbReference type="Gene3D" id="2.180.10.10">
    <property type="entry name" value="RHS repeat-associated core"/>
    <property type="match status" value="1"/>
</dbReference>
<protein>
    <recommendedName>
        <fullName evidence="3">RHS repeat protein</fullName>
    </recommendedName>
</protein>
<organism evidence="1 2">
    <name type="scientific">Mucilaginibacter rigui</name>
    <dbReference type="NCBI Taxonomy" id="534635"/>
    <lineage>
        <taxon>Bacteria</taxon>
        <taxon>Pseudomonadati</taxon>
        <taxon>Bacteroidota</taxon>
        <taxon>Sphingobacteriia</taxon>
        <taxon>Sphingobacteriales</taxon>
        <taxon>Sphingobacteriaceae</taxon>
        <taxon>Mucilaginibacter</taxon>
    </lineage>
</organism>
<keyword evidence="2" id="KW-1185">Reference proteome</keyword>
<evidence type="ECO:0000313" key="1">
    <source>
        <dbReference type="EMBL" id="MBD1385759.1"/>
    </source>
</evidence>
<accession>A0ABR7X591</accession>